<keyword evidence="2" id="KW-1185">Reference proteome</keyword>
<organism evidence="1 2">
    <name type="scientific">Cajanus cajan</name>
    <name type="common">Pigeon pea</name>
    <name type="synonym">Cajanus indicus</name>
    <dbReference type="NCBI Taxonomy" id="3821"/>
    <lineage>
        <taxon>Eukaryota</taxon>
        <taxon>Viridiplantae</taxon>
        <taxon>Streptophyta</taxon>
        <taxon>Embryophyta</taxon>
        <taxon>Tracheophyta</taxon>
        <taxon>Spermatophyta</taxon>
        <taxon>Magnoliopsida</taxon>
        <taxon>eudicotyledons</taxon>
        <taxon>Gunneridae</taxon>
        <taxon>Pentapetalae</taxon>
        <taxon>rosids</taxon>
        <taxon>fabids</taxon>
        <taxon>Fabales</taxon>
        <taxon>Fabaceae</taxon>
        <taxon>Papilionoideae</taxon>
        <taxon>50 kb inversion clade</taxon>
        <taxon>NPAAA clade</taxon>
        <taxon>indigoferoid/millettioid clade</taxon>
        <taxon>Phaseoleae</taxon>
        <taxon>Cajanus</taxon>
    </lineage>
</organism>
<evidence type="ECO:0000313" key="2">
    <source>
        <dbReference type="Proteomes" id="UP000075243"/>
    </source>
</evidence>
<dbReference type="SUPFAM" id="SSF53098">
    <property type="entry name" value="Ribonuclease H-like"/>
    <property type="match status" value="1"/>
</dbReference>
<dbReference type="Gramene" id="C.cajan_43111.t">
    <property type="protein sequence ID" value="C.cajan_43111.t.cds1"/>
    <property type="gene ID" value="C.cajan_43111"/>
</dbReference>
<name>A0A151UF61_CAJCA</name>
<gene>
    <name evidence="1" type="ORF">KK1_046697</name>
</gene>
<evidence type="ECO:0000313" key="1">
    <source>
        <dbReference type="EMBL" id="KYP77947.1"/>
    </source>
</evidence>
<comment type="caution">
    <text evidence="1">The sequence shown here is derived from an EMBL/GenBank/DDBJ whole genome shotgun (WGS) entry which is preliminary data.</text>
</comment>
<reference evidence="1" key="1">
    <citation type="journal article" date="2012" name="Nat. Biotechnol.">
        <title>Draft genome sequence of pigeonpea (Cajanus cajan), an orphan legume crop of resource-poor farmers.</title>
        <authorList>
            <person name="Varshney R.K."/>
            <person name="Chen W."/>
            <person name="Li Y."/>
            <person name="Bharti A.K."/>
            <person name="Saxena R.K."/>
            <person name="Schlueter J.A."/>
            <person name="Donoghue M.T."/>
            <person name="Azam S."/>
            <person name="Fan G."/>
            <person name="Whaley A.M."/>
            <person name="Farmer A.D."/>
            <person name="Sheridan J."/>
            <person name="Iwata A."/>
            <person name="Tuteja R."/>
            <person name="Penmetsa R.V."/>
            <person name="Wu W."/>
            <person name="Upadhyaya H.D."/>
            <person name="Yang S.P."/>
            <person name="Shah T."/>
            <person name="Saxena K.B."/>
            <person name="Michael T."/>
            <person name="McCombie W.R."/>
            <person name="Yang B."/>
            <person name="Zhang G."/>
            <person name="Yang H."/>
            <person name="Wang J."/>
            <person name="Spillane C."/>
            <person name="Cook D.R."/>
            <person name="May G.D."/>
            <person name="Xu X."/>
            <person name="Jackson S.A."/>
        </authorList>
    </citation>
    <scope>NUCLEOTIDE SEQUENCE [LARGE SCALE GENOMIC DNA]</scope>
</reference>
<dbReference type="EMBL" id="AGCT01038069">
    <property type="protein sequence ID" value="KYP77947.1"/>
    <property type="molecule type" value="Genomic_DNA"/>
</dbReference>
<sequence length="54" mass="6237">MPFSHPYSTVDVAQSFLDHVFKLHGFLDSITSDRDSIFISQFWQDLMAFQGVQV</sequence>
<dbReference type="Gene3D" id="3.30.420.10">
    <property type="entry name" value="Ribonuclease H-like superfamily/Ribonuclease H"/>
    <property type="match status" value="1"/>
</dbReference>
<dbReference type="InterPro" id="IPR012337">
    <property type="entry name" value="RNaseH-like_sf"/>
</dbReference>
<dbReference type="InterPro" id="IPR036397">
    <property type="entry name" value="RNaseH_sf"/>
</dbReference>
<protein>
    <recommendedName>
        <fullName evidence="3">Integrase catalytic domain-containing protein</fullName>
    </recommendedName>
</protein>
<dbReference type="GO" id="GO:0003676">
    <property type="term" value="F:nucleic acid binding"/>
    <property type="evidence" value="ECO:0007669"/>
    <property type="project" value="InterPro"/>
</dbReference>
<dbReference type="Proteomes" id="UP000075243">
    <property type="component" value="Unassembled WGS sequence"/>
</dbReference>
<dbReference type="AlphaFoldDB" id="A0A151UF61"/>
<proteinExistence type="predicted"/>
<accession>A0A151UF61</accession>
<evidence type="ECO:0008006" key="3">
    <source>
        <dbReference type="Google" id="ProtNLM"/>
    </source>
</evidence>